<name>A6KGR3_RAT</name>
<sequence length="21" mass="2457">YLGRKLQAYVWKRDQPCGSST</sequence>
<dbReference type="Proteomes" id="UP000234681">
    <property type="component" value="Chromosome 15"/>
</dbReference>
<reference evidence="1 2" key="1">
    <citation type="submission" date="2005-07" db="EMBL/GenBank/DDBJ databases">
        <authorList>
            <person name="Mural R.J."/>
            <person name="Li P.W."/>
            <person name="Adams M.D."/>
            <person name="Amanatides P.G."/>
            <person name="Baden-Tillson H."/>
            <person name="Barnstead M."/>
            <person name="Chin S.H."/>
            <person name="Dew I."/>
            <person name="Evans C.A."/>
            <person name="Ferriera S."/>
            <person name="Flanigan M."/>
            <person name="Fosler C."/>
            <person name="Glodek A."/>
            <person name="Gu Z."/>
            <person name="Holt R.A."/>
            <person name="Jennings D."/>
            <person name="Kraft C.L."/>
            <person name="Lu F."/>
            <person name="Nguyen T."/>
            <person name="Nusskern D.R."/>
            <person name="Pfannkoch C.M."/>
            <person name="Sitter C."/>
            <person name="Sutton G.G."/>
            <person name="Venter J.C."/>
            <person name="Wang Z."/>
            <person name="Woodage T."/>
            <person name="Zheng X.H."/>
            <person name="Zhong F."/>
        </authorList>
    </citation>
    <scope>NUCLEOTIDE SEQUENCE [LARGE SCALE GENOMIC DNA]</scope>
    <source>
        <strain>BN</strain>
        <strain evidence="2">Sprague-Dawley</strain>
    </source>
</reference>
<protein>
    <submittedName>
        <fullName evidence="1">RCG64449</fullName>
    </submittedName>
</protein>
<proteinExistence type="predicted"/>
<dbReference type="AlphaFoldDB" id="A6KGR3"/>
<dbReference type="EMBL" id="CH474049">
    <property type="protein sequence ID" value="EDM14142.1"/>
    <property type="molecule type" value="Genomic_DNA"/>
</dbReference>
<evidence type="ECO:0000313" key="2">
    <source>
        <dbReference type="Proteomes" id="UP000234681"/>
    </source>
</evidence>
<accession>A6KGR3</accession>
<gene>
    <name evidence="1" type="ORF">rCG_64449</name>
</gene>
<feature type="non-terminal residue" evidence="1">
    <location>
        <position position="1"/>
    </location>
</feature>
<organism evidence="1 2">
    <name type="scientific">Rattus norvegicus</name>
    <name type="common">Rat</name>
    <dbReference type="NCBI Taxonomy" id="10116"/>
    <lineage>
        <taxon>Eukaryota</taxon>
        <taxon>Metazoa</taxon>
        <taxon>Chordata</taxon>
        <taxon>Craniata</taxon>
        <taxon>Vertebrata</taxon>
        <taxon>Euteleostomi</taxon>
        <taxon>Mammalia</taxon>
        <taxon>Eutheria</taxon>
        <taxon>Euarchontoglires</taxon>
        <taxon>Glires</taxon>
        <taxon>Rodentia</taxon>
        <taxon>Myomorpha</taxon>
        <taxon>Muroidea</taxon>
        <taxon>Muridae</taxon>
        <taxon>Murinae</taxon>
        <taxon>Rattus</taxon>
    </lineage>
</organism>
<evidence type="ECO:0000313" key="1">
    <source>
        <dbReference type="EMBL" id="EDM14142.1"/>
    </source>
</evidence>
<feature type="non-terminal residue" evidence="1">
    <location>
        <position position="21"/>
    </location>
</feature>